<sequence>MGYSTLRLIEVHRSIVLKLPKGCRQVNTAMFKGHDTGVTVIFRQSDDLSICPTQLLSSCKSRIKIKDGKLPMWWLYFKNRTASFEETSKQFIQQ</sequence>
<evidence type="ECO:0000313" key="1">
    <source>
        <dbReference type="EMBL" id="KAA6388377.1"/>
    </source>
</evidence>
<dbReference type="EMBL" id="SNRW01004009">
    <property type="protein sequence ID" value="KAA6388377.1"/>
    <property type="molecule type" value="Genomic_DNA"/>
</dbReference>
<comment type="caution">
    <text evidence="1">The sequence shown here is derived from an EMBL/GenBank/DDBJ whole genome shotgun (WGS) entry which is preliminary data.</text>
</comment>
<proteinExistence type="predicted"/>
<dbReference type="Proteomes" id="UP000324800">
    <property type="component" value="Unassembled WGS sequence"/>
</dbReference>
<evidence type="ECO:0000313" key="2">
    <source>
        <dbReference type="Proteomes" id="UP000324800"/>
    </source>
</evidence>
<accession>A0A5J4W0H3</accession>
<reference evidence="1 2" key="1">
    <citation type="submission" date="2019-03" db="EMBL/GenBank/DDBJ databases">
        <title>Single cell metagenomics reveals metabolic interactions within the superorganism composed of flagellate Streblomastix strix and complex community of Bacteroidetes bacteria on its surface.</title>
        <authorList>
            <person name="Treitli S.C."/>
            <person name="Kolisko M."/>
            <person name="Husnik F."/>
            <person name="Keeling P."/>
            <person name="Hampl V."/>
        </authorList>
    </citation>
    <scope>NUCLEOTIDE SEQUENCE [LARGE SCALE GENOMIC DNA]</scope>
    <source>
        <strain evidence="1">ST1C</strain>
    </source>
</reference>
<name>A0A5J4W0H3_9EUKA</name>
<protein>
    <submittedName>
        <fullName evidence="1">Uncharacterized protein</fullName>
    </submittedName>
</protein>
<gene>
    <name evidence="1" type="ORF">EZS28_016095</name>
</gene>
<dbReference type="AlphaFoldDB" id="A0A5J4W0H3"/>
<organism evidence="1 2">
    <name type="scientific">Streblomastix strix</name>
    <dbReference type="NCBI Taxonomy" id="222440"/>
    <lineage>
        <taxon>Eukaryota</taxon>
        <taxon>Metamonada</taxon>
        <taxon>Preaxostyla</taxon>
        <taxon>Oxymonadida</taxon>
        <taxon>Streblomastigidae</taxon>
        <taxon>Streblomastix</taxon>
    </lineage>
</organism>